<gene>
    <name evidence="3" type="ORF">M9Y10_005729</name>
</gene>
<dbReference type="Proteomes" id="UP001470230">
    <property type="component" value="Unassembled WGS sequence"/>
</dbReference>
<feature type="region of interest" description="Disordered" evidence="2">
    <location>
        <begin position="170"/>
        <end position="195"/>
    </location>
</feature>
<reference evidence="3 4" key="1">
    <citation type="submission" date="2024-04" db="EMBL/GenBank/DDBJ databases">
        <title>Tritrichomonas musculus Genome.</title>
        <authorList>
            <person name="Alves-Ferreira E."/>
            <person name="Grigg M."/>
            <person name="Lorenzi H."/>
            <person name="Galac M."/>
        </authorList>
    </citation>
    <scope>NUCLEOTIDE SEQUENCE [LARGE SCALE GENOMIC DNA]</scope>
    <source>
        <strain evidence="3 4">EAF2021</strain>
    </source>
</reference>
<keyword evidence="1" id="KW-0547">Nucleotide-binding</keyword>
<dbReference type="SMART" id="SM00174">
    <property type="entry name" value="RHO"/>
    <property type="match status" value="1"/>
</dbReference>
<dbReference type="InterPro" id="IPR005225">
    <property type="entry name" value="Small_GTP-bd"/>
</dbReference>
<evidence type="ECO:0000256" key="1">
    <source>
        <dbReference type="ARBA" id="ARBA00022741"/>
    </source>
</evidence>
<evidence type="ECO:0000313" key="4">
    <source>
        <dbReference type="Proteomes" id="UP001470230"/>
    </source>
</evidence>
<protein>
    <recommendedName>
        <fullName evidence="5">Small GTP-binding protein</fullName>
    </recommendedName>
</protein>
<sequence length="195" mass="21607">MDNDISVIKVIFLGSSGVGKTSILNVFKKSDDPIIPTIAPDNYTVDVINSRNNKVKLNIWDTAGQEQYRSMTTAYYRSVNVALVCFDYENRNDFKKWIQSVKEVSPDCNVLLVITKKDIYDENQLKEMETIADNAILDETNNATSVFVTSALRKTGIDELFGFIANCDTKDKTESPSNSPKNLGGSPQGNKGCCA</sequence>
<dbReference type="Pfam" id="PF00071">
    <property type="entry name" value="Ras"/>
    <property type="match status" value="1"/>
</dbReference>
<evidence type="ECO:0000313" key="3">
    <source>
        <dbReference type="EMBL" id="KAK8875561.1"/>
    </source>
</evidence>
<dbReference type="EMBL" id="JAPFFF010000012">
    <property type="protein sequence ID" value="KAK8875561.1"/>
    <property type="molecule type" value="Genomic_DNA"/>
</dbReference>
<dbReference type="CDD" id="cd00154">
    <property type="entry name" value="Rab"/>
    <property type="match status" value="1"/>
</dbReference>
<proteinExistence type="predicted"/>
<comment type="caution">
    <text evidence="3">The sequence shown here is derived from an EMBL/GenBank/DDBJ whole genome shotgun (WGS) entry which is preliminary data.</text>
</comment>
<organism evidence="3 4">
    <name type="scientific">Tritrichomonas musculus</name>
    <dbReference type="NCBI Taxonomy" id="1915356"/>
    <lineage>
        <taxon>Eukaryota</taxon>
        <taxon>Metamonada</taxon>
        <taxon>Parabasalia</taxon>
        <taxon>Tritrichomonadida</taxon>
        <taxon>Tritrichomonadidae</taxon>
        <taxon>Tritrichomonas</taxon>
    </lineage>
</organism>
<keyword evidence="4" id="KW-1185">Reference proteome</keyword>
<dbReference type="InterPro" id="IPR027417">
    <property type="entry name" value="P-loop_NTPase"/>
</dbReference>
<evidence type="ECO:0000256" key="2">
    <source>
        <dbReference type="SAM" id="MobiDB-lite"/>
    </source>
</evidence>
<dbReference type="PROSITE" id="PS51419">
    <property type="entry name" value="RAB"/>
    <property type="match status" value="1"/>
</dbReference>
<accession>A0ABR2JDR8</accession>
<evidence type="ECO:0008006" key="5">
    <source>
        <dbReference type="Google" id="ProtNLM"/>
    </source>
</evidence>
<dbReference type="Gene3D" id="3.40.50.300">
    <property type="entry name" value="P-loop containing nucleotide triphosphate hydrolases"/>
    <property type="match status" value="1"/>
</dbReference>
<name>A0ABR2JDR8_9EUKA</name>
<dbReference type="PRINTS" id="PR00449">
    <property type="entry name" value="RASTRNSFRMNG"/>
</dbReference>
<dbReference type="PANTHER" id="PTHR47978">
    <property type="match status" value="1"/>
</dbReference>
<dbReference type="SMART" id="SM00173">
    <property type="entry name" value="RAS"/>
    <property type="match status" value="1"/>
</dbReference>
<dbReference type="SUPFAM" id="SSF52540">
    <property type="entry name" value="P-loop containing nucleoside triphosphate hydrolases"/>
    <property type="match status" value="1"/>
</dbReference>
<dbReference type="InterPro" id="IPR001806">
    <property type="entry name" value="Small_GTPase"/>
</dbReference>
<dbReference type="SMART" id="SM00175">
    <property type="entry name" value="RAB"/>
    <property type="match status" value="1"/>
</dbReference>
<dbReference type="NCBIfam" id="TIGR00231">
    <property type="entry name" value="small_GTP"/>
    <property type="match status" value="1"/>
</dbReference>